<reference evidence="1" key="1">
    <citation type="submission" date="2022-07" db="EMBL/GenBank/DDBJ databases">
        <title>Phylogenomic reconstructions and comparative analyses of Kickxellomycotina fungi.</title>
        <authorList>
            <person name="Reynolds N.K."/>
            <person name="Stajich J.E."/>
            <person name="Barry K."/>
            <person name="Grigoriev I.V."/>
            <person name="Crous P."/>
            <person name="Smith M.E."/>
        </authorList>
    </citation>
    <scope>NUCLEOTIDE SEQUENCE</scope>
    <source>
        <strain evidence="1">RSA 476</strain>
    </source>
</reference>
<dbReference type="AlphaFoldDB" id="A0A9W8IIU0"/>
<comment type="caution">
    <text evidence="1">The sequence shown here is derived from an EMBL/GenBank/DDBJ whole genome shotgun (WGS) entry which is preliminary data.</text>
</comment>
<organism evidence="1 2">
    <name type="scientific">Coemansia aciculifera</name>
    <dbReference type="NCBI Taxonomy" id="417176"/>
    <lineage>
        <taxon>Eukaryota</taxon>
        <taxon>Fungi</taxon>
        <taxon>Fungi incertae sedis</taxon>
        <taxon>Zoopagomycota</taxon>
        <taxon>Kickxellomycotina</taxon>
        <taxon>Kickxellomycetes</taxon>
        <taxon>Kickxellales</taxon>
        <taxon>Kickxellaceae</taxon>
        <taxon>Coemansia</taxon>
    </lineage>
</organism>
<gene>
    <name evidence="1" type="ORF">GGH94_002713</name>
</gene>
<evidence type="ECO:0000313" key="1">
    <source>
        <dbReference type="EMBL" id="KAJ2864713.1"/>
    </source>
</evidence>
<dbReference type="Proteomes" id="UP001140074">
    <property type="component" value="Unassembled WGS sequence"/>
</dbReference>
<feature type="non-terminal residue" evidence="1">
    <location>
        <position position="1"/>
    </location>
</feature>
<sequence length="187" mass="21275">RLRVDIDYPFGDDTLFRGNEATLEQLFMKLYHATVDVITRYKVFGPNNHLKLHCPSIKTLSLPDTAIMFWDVINLIKALPYLSDLYTKAPFLRPTPYGVIPSGLCSYLHANHLTTGKRLWCWSFSAVQQYQITEIVDCLQGLTQACPNLEFTSLQASDHQLTESTSETINIGGFKRQMGRSWGIITE</sequence>
<accession>A0A9W8IIU0</accession>
<protein>
    <submittedName>
        <fullName evidence="1">Uncharacterized protein</fullName>
    </submittedName>
</protein>
<keyword evidence="2" id="KW-1185">Reference proteome</keyword>
<proteinExistence type="predicted"/>
<name>A0A9W8IIU0_9FUNG</name>
<evidence type="ECO:0000313" key="2">
    <source>
        <dbReference type="Proteomes" id="UP001140074"/>
    </source>
</evidence>
<dbReference type="EMBL" id="JANBUY010000079">
    <property type="protein sequence ID" value="KAJ2864713.1"/>
    <property type="molecule type" value="Genomic_DNA"/>
</dbReference>